<reference evidence="2 3" key="1">
    <citation type="journal article" date="2019" name="Arch. Virol.">
        <title>A novel jumbo Tenacibaculum maritimum lytic phage with head-fiber-like appendages.</title>
        <authorList>
            <person name="Kawato Y."/>
            <person name="Istiqomah I."/>
            <person name="Gaafar A.Y."/>
            <person name="Hanaoka M."/>
            <person name="Ishimaru K."/>
            <person name="Yasuike M."/>
            <person name="Nishiki I."/>
            <person name="Nakamura Y."/>
            <person name="Fujiwara A."/>
            <person name="Nakai T."/>
        </authorList>
    </citation>
    <scope>NUCLEOTIDE SEQUENCE [LARGE SCALE GENOMIC DNA]</scope>
    <source>
        <strain evidence="2 3">PTm1</strain>
    </source>
</reference>
<dbReference type="EMBL" id="AP019524">
    <property type="protein sequence ID" value="BBI90483.1"/>
    <property type="molecule type" value="Genomic_DNA"/>
</dbReference>
<dbReference type="InterPro" id="IPR007848">
    <property type="entry name" value="Small_mtfrase_dom"/>
</dbReference>
<dbReference type="Gene3D" id="3.40.50.150">
    <property type="entry name" value="Vaccinia Virus protein VP39"/>
    <property type="match status" value="1"/>
</dbReference>
<sequence length="163" mass="18489">MLYKNSNQVIPQEARKDINNKILHLIETGDLQGLSREDIYNAYTGDGGLHGLEFKNYNSFYDYTEAKKQVENGQFFTPATTAQDVVDTLMVQPSDLVADLTCGHGSFFNYLPTQSNIYGSDLDNKAVRVARFLYPKANIKNQDIREYEPNVKFDSIIINPPLI</sequence>
<dbReference type="InterPro" id="IPR029063">
    <property type="entry name" value="SAM-dependent_MTases_sf"/>
</dbReference>
<keyword evidence="2" id="KW-0808">Transferase</keyword>
<proteinExistence type="predicted"/>
<name>A0A5S9EQK9_9CAUD</name>
<evidence type="ECO:0000313" key="3">
    <source>
        <dbReference type="Proteomes" id="UP000422648"/>
    </source>
</evidence>
<keyword evidence="2" id="KW-0489">Methyltransferase</keyword>
<dbReference type="PRINTS" id="PR00507">
    <property type="entry name" value="N12N6MTFRASE"/>
</dbReference>
<dbReference type="KEGG" id="vg:55802896"/>
<evidence type="ECO:0000259" key="1">
    <source>
        <dbReference type="Pfam" id="PF05175"/>
    </source>
</evidence>
<dbReference type="RefSeq" id="YP_009873775.1">
    <property type="nucleotide sequence ID" value="NC_049340.1"/>
</dbReference>
<accession>A0A5S9EQK9</accession>
<dbReference type="Pfam" id="PF05175">
    <property type="entry name" value="MTS"/>
    <property type="match status" value="1"/>
</dbReference>
<evidence type="ECO:0000313" key="2">
    <source>
        <dbReference type="EMBL" id="BBI90483.1"/>
    </source>
</evidence>
<protein>
    <submittedName>
        <fullName evidence="2">N-6 DNA methylase</fullName>
    </submittedName>
</protein>
<keyword evidence="3" id="KW-1185">Reference proteome</keyword>
<dbReference type="GeneID" id="55802896"/>
<feature type="domain" description="Methyltransferase small" evidence="1">
    <location>
        <begin position="86"/>
        <end position="162"/>
    </location>
</feature>
<dbReference type="GO" id="GO:0008168">
    <property type="term" value="F:methyltransferase activity"/>
    <property type="evidence" value="ECO:0007669"/>
    <property type="project" value="UniProtKB-KW"/>
</dbReference>
<dbReference type="Proteomes" id="UP000422648">
    <property type="component" value="Segment"/>
</dbReference>
<organism evidence="2 3">
    <name type="scientific">Tenacibaculum phage PTm1</name>
    <dbReference type="NCBI Taxonomy" id="2547425"/>
    <lineage>
        <taxon>Viruses</taxon>
        <taxon>Duplodnaviria</taxon>
        <taxon>Heunggongvirae</taxon>
        <taxon>Uroviricota</taxon>
        <taxon>Caudoviricetes</taxon>
        <taxon>Shirahamavirus</taxon>
        <taxon>Shirahamavirus PTm1</taxon>
    </lineage>
</organism>
<dbReference type="GO" id="GO:0032259">
    <property type="term" value="P:methylation"/>
    <property type="evidence" value="ECO:0007669"/>
    <property type="project" value="UniProtKB-KW"/>
</dbReference>
<dbReference type="SUPFAM" id="SSF53335">
    <property type="entry name" value="S-adenosyl-L-methionine-dependent methyltransferases"/>
    <property type="match status" value="1"/>
</dbReference>